<sequence length="429" mass="45503">MPENSNPKPRLWTPVFTMLTVANFGVAMGFFMTMATMASFAISQFAASNTSAGLVNSVFVLGAMASRIVGGKLTQTVGFKRIIVWSVSLNMVAAGLYFVAVSLPVTVLIRIAHGFLYGMVQTALSGAVMMKVPASRRAEGSGWFTTGLSLATGLAPFLGMLFYNSEHGQTLVFIFVFAMAVLAWVMCQLAARHLDVNDGIVETTSHAVARILDADEGLGRKRPRRVARSHWLDFSSYFDLRAVPIATIVAMCAFAFGAALTFMDTYSREIGLVSAGQWYFLVYGAVILVARPLGGIIQDRKGDDIVVIPLIISTAAGICLTALAHSPLVLLVGAALLGMGYATIVSAGQAISVDRVGVARSGLAVSSYFLIVDMGTGVSPAILGALVDPLGFRGMMLAAGAVALVALVLYLLIVFTRPYRHGGGRLDIR</sequence>
<comment type="caution">
    <text evidence="7">The sequence shown here is derived from an EMBL/GenBank/DDBJ whole genome shotgun (WGS) entry which is preliminary data.</text>
</comment>
<feature type="transmembrane region" description="Helical" evidence="5">
    <location>
        <begin position="330"/>
        <end position="351"/>
    </location>
</feature>
<dbReference type="InterPro" id="IPR020846">
    <property type="entry name" value="MFS_dom"/>
</dbReference>
<reference evidence="7 8" key="1">
    <citation type="submission" date="2023-06" db="EMBL/GenBank/DDBJ databases">
        <title>Draft genome sequence of Gleimia hominis type strain CCUG 57540T.</title>
        <authorList>
            <person name="Salva-Serra F."/>
            <person name="Cardew S."/>
            <person name="Jensie Markopoulos S."/>
            <person name="Ohlen M."/>
            <person name="Inganas E."/>
            <person name="Svensson-Stadler L."/>
            <person name="Moore E.R.B."/>
        </authorList>
    </citation>
    <scope>NUCLEOTIDE SEQUENCE [LARGE SCALE GENOMIC DNA]</scope>
    <source>
        <strain evidence="7 8">CCUG 57540</strain>
    </source>
</reference>
<keyword evidence="4 5" id="KW-0472">Membrane</keyword>
<evidence type="ECO:0000256" key="2">
    <source>
        <dbReference type="ARBA" id="ARBA00022692"/>
    </source>
</evidence>
<feature type="transmembrane region" description="Helical" evidence="5">
    <location>
        <begin position="107"/>
        <end position="130"/>
    </location>
</feature>
<feature type="transmembrane region" description="Helical" evidence="5">
    <location>
        <begin position="395"/>
        <end position="415"/>
    </location>
</feature>
<evidence type="ECO:0000256" key="1">
    <source>
        <dbReference type="ARBA" id="ARBA00004651"/>
    </source>
</evidence>
<dbReference type="PANTHER" id="PTHR23531">
    <property type="entry name" value="QUINOLENE RESISTANCE PROTEIN NORA"/>
    <property type="match status" value="1"/>
</dbReference>
<keyword evidence="2 5" id="KW-0812">Transmembrane</keyword>
<keyword evidence="8" id="KW-1185">Reference proteome</keyword>
<keyword evidence="3 5" id="KW-1133">Transmembrane helix</keyword>
<feature type="transmembrane region" description="Helical" evidence="5">
    <location>
        <begin position="275"/>
        <end position="293"/>
    </location>
</feature>
<proteinExistence type="predicted"/>
<dbReference type="InterPro" id="IPR052714">
    <property type="entry name" value="MFS_Exporter"/>
</dbReference>
<feature type="transmembrane region" description="Helical" evidence="5">
    <location>
        <begin position="52"/>
        <end position="70"/>
    </location>
</feature>
<evidence type="ECO:0000256" key="5">
    <source>
        <dbReference type="SAM" id="Phobius"/>
    </source>
</evidence>
<dbReference type="PROSITE" id="PS50850">
    <property type="entry name" value="MFS"/>
    <property type="match status" value="1"/>
</dbReference>
<comment type="subcellular location">
    <subcellularLocation>
        <location evidence="1">Cell membrane</location>
        <topology evidence="1">Multi-pass membrane protein</topology>
    </subcellularLocation>
</comment>
<feature type="transmembrane region" description="Helical" evidence="5">
    <location>
        <begin position="363"/>
        <end position="383"/>
    </location>
</feature>
<dbReference type="PANTHER" id="PTHR23531:SF1">
    <property type="entry name" value="QUINOLENE RESISTANCE PROTEIN NORA"/>
    <property type="match status" value="1"/>
</dbReference>
<organism evidence="7 8">
    <name type="scientific">Gleimia hominis</name>
    <dbReference type="NCBI Taxonomy" id="595468"/>
    <lineage>
        <taxon>Bacteria</taxon>
        <taxon>Bacillati</taxon>
        <taxon>Actinomycetota</taxon>
        <taxon>Actinomycetes</taxon>
        <taxon>Actinomycetales</taxon>
        <taxon>Actinomycetaceae</taxon>
        <taxon>Gleimia</taxon>
    </lineage>
</organism>
<dbReference type="RefSeq" id="WP_313272014.1">
    <property type="nucleotide sequence ID" value="NZ_JASXSX010000001.1"/>
</dbReference>
<dbReference type="EMBL" id="JASXSX010000001">
    <property type="protein sequence ID" value="MDT3766825.1"/>
    <property type="molecule type" value="Genomic_DNA"/>
</dbReference>
<evidence type="ECO:0000256" key="3">
    <source>
        <dbReference type="ARBA" id="ARBA00022989"/>
    </source>
</evidence>
<evidence type="ECO:0000259" key="6">
    <source>
        <dbReference type="PROSITE" id="PS50850"/>
    </source>
</evidence>
<dbReference type="InterPro" id="IPR011701">
    <property type="entry name" value="MFS"/>
</dbReference>
<feature type="transmembrane region" description="Helical" evidence="5">
    <location>
        <begin position="242"/>
        <end position="263"/>
    </location>
</feature>
<feature type="transmembrane region" description="Helical" evidence="5">
    <location>
        <begin position="305"/>
        <end position="324"/>
    </location>
</feature>
<evidence type="ECO:0000313" key="8">
    <source>
        <dbReference type="Proteomes" id="UP001247542"/>
    </source>
</evidence>
<dbReference type="SUPFAM" id="SSF103473">
    <property type="entry name" value="MFS general substrate transporter"/>
    <property type="match status" value="1"/>
</dbReference>
<evidence type="ECO:0000256" key="4">
    <source>
        <dbReference type="ARBA" id="ARBA00023136"/>
    </source>
</evidence>
<feature type="transmembrane region" description="Helical" evidence="5">
    <location>
        <begin position="21"/>
        <end position="46"/>
    </location>
</feature>
<gene>
    <name evidence="7" type="ORF">QS713_01945</name>
</gene>
<name>A0ABU3I8X3_9ACTO</name>
<dbReference type="InterPro" id="IPR036259">
    <property type="entry name" value="MFS_trans_sf"/>
</dbReference>
<dbReference type="Proteomes" id="UP001247542">
    <property type="component" value="Unassembled WGS sequence"/>
</dbReference>
<feature type="domain" description="Major facilitator superfamily (MFS) profile" evidence="6">
    <location>
        <begin position="15"/>
        <end position="418"/>
    </location>
</feature>
<evidence type="ECO:0000313" key="7">
    <source>
        <dbReference type="EMBL" id="MDT3766825.1"/>
    </source>
</evidence>
<feature type="transmembrane region" description="Helical" evidence="5">
    <location>
        <begin position="169"/>
        <end position="187"/>
    </location>
</feature>
<feature type="transmembrane region" description="Helical" evidence="5">
    <location>
        <begin position="82"/>
        <end position="101"/>
    </location>
</feature>
<feature type="transmembrane region" description="Helical" evidence="5">
    <location>
        <begin position="142"/>
        <end position="163"/>
    </location>
</feature>
<protein>
    <submittedName>
        <fullName evidence="7">MFS transporter</fullName>
    </submittedName>
</protein>
<dbReference type="Pfam" id="PF07690">
    <property type="entry name" value="MFS_1"/>
    <property type="match status" value="1"/>
</dbReference>
<dbReference type="Gene3D" id="1.20.1250.20">
    <property type="entry name" value="MFS general substrate transporter like domains"/>
    <property type="match status" value="2"/>
</dbReference>
<accession>A0ABU3I8X3</accession>